<evidence type="ECO:0000256" key="10">
    <source>
        <dbReference type="PIRSR" id="PIRSR000445-2"/>
    </source>
</evidence>
<organism evidence="17 18">
    <name type="scientific">Natronosporangium hydrolyticum</name>
    <dbReference type="NCBI Taxonomy" id="2811111"/>
    <lineage>
        <taxon>Bacteria</taxon>
        <taxon>Bacillati</taxon>
        <taxon>Actinomycetota</taxon>
        <taxon>Actinomycetes</taxon>
        <taxon>Micromonosporales</taxon>
        <taxon>Micromonosporaceae</taxon>
        <taxon>Natronosporangium</taxon>
    </lineage>
</organism>
<dbReference type="Pfam" id="PF01488">
    <property type="entry name" value="Shikimate_DH"/>
    <property type="match status" value="1"/>
</dbReference>
<keyword evidence="5 8" id="KW-0560">Oxidoreductase</keyword>
<comment type="pathway">
    <text evidence="1 8 13">Porphyrin-containing compound metabolism; protoporphyrin-IX biosynthesis; 5-aminolevulinate from L-glutamyl-tRNA(Glu): step 1/2.</text>
</comment>
<feature type="binding site" evidence="8 10">
    <location>
        <position position="120"/>
    </location>
    <ligand>
        <name>substrate</name>
    </ligand>
</feature>
<comment type="domain">
    <text evidence="8">Possesses an unusual extended V-shaped dimeric structure with each monomer consisting of three distinct domains arranged along a curved 'spinal' alpha-helix. The N-terminal catalytic domain specifically recognizes the glutamate moiety of the substrate. The second domain is the NADPH-binding domain, and the third C-terminal domain is responsible for dimerization.</text>
</comment>
<dbReference type="Proteomes" id="UP000662857">
    <property type="component" value="Chromosome"/>
</dbReference>
<evidence type="ECO:0000313" key="18">
    <source>
        <dbReference type="Proteomes" id="UP000662857"/>
    </source>
</evidence>
<evidence type="ECO:0000259" key="14">
    <source>
        <dbReference type="Pfam" id="PF00745"/>
    </source>
</evidence>
<dbReference type="GO" id="GO:0050661">
    <property type="term" value="F:NADP binding"/>
    <property type="evidence" value="ECO:0007669"/>
    <property type="project" value="InterPro"/>
</dbReference>
<proteinExistence type="inferred from homology"/>
<comment type="subunit">
    <text evidence="8">Homodimer.</text>
</comment>
<dbReference type="AlphaFoldDB" id="A0A895Y9J4"/>
<dbReference type="PIRSF" id="PIRSF000445">
    <property type="entry name" value="4pyrrol_synth_GluRdtase"/>
    <property type="match status" value="1"/>
</dbReference>
<evidence type="ECO:0000256" key="2">
    <source>
        <dbReference type="ARBA" id="ARBA00005916"/>
    </source>
</evidence>
<feature type="binding site" evidence="8 10">
    <location>
        <begin position="49"/>
        <end position="52"/>
    </location>
    <ligand>
        <name>substrate</name>
    </ligand>
</feature>
<evidence type="ECO:0000313" key="17">
    <source>
        <dbReference type="EMBL" id="QSB14434.1"/>
    </source>
</evidence>
<gene>
    <name evidence="8" type="primary">hemA</name>
    <name evidence="17" type="ORF">JQS43_23575</name>
</gene>
<dbReference type="HAMAP" id="MF_00087">
    <property type="entry name" value="Glu_tRNA_reductase"/>
    <property type="match status" value="1"/>
</dbReference>
<evidence type="ECO:0000256" key="13">
    <source>
        <dbReference type="RuleBase" id="RU000584"/>
    </source>
</evidence>
<dbReference type="SUPFAM" id="SSF69075">
    <property type="entry name" value="Glutamyl tRNA-reductase dimerization domain"/>
    <property type="match status" value="1"/>
</dbReference>
<dbReference type="InterPro" id="IPR036343">
    <property type="entry name" value="GluRdtase_N_sf"/>
</dbReference>
<dbReference type="InterPro" id="IPR015896">
    <property type="entry name" value="4pyrrol_synth_GluRdtase_dimer"/>
</dbReference>
<reference evidence="17" key="1">
    <citation type="submission" date="2021-02" db="EMBL/GenBank/DDBJ databases">
        <title>Natrosporangium hydrolyticum gen. nov., sp. nov, a haloalkaliphilic actinobacterium from a soda solonchak soil.</title>
        <authorList>
            <person name="Sorokin D.Y."/>
            <person name="Khijniak T.V."/>
            <person name="Zakharycheva A.P."/>
            <person name="Boueva O.V."/>
            <person name="Ariskina E.V."/>
            <person name="Hahnke R.L."/>
            <person name="Bunk B."/>
            <person name="Sproer C."/>
            <person name="Schumann P."/>
            <person name="Evtushenko L.I."/>
            <person name="Kublanov I.V."/>
        </authorList>
    </citation>
    <scope>NUCLEOTIDE SEQUENCE</scope>
    <source>
        <strain evidence="17">DSM 106523</strain>
    </source>
</reference>
<comment type="miscellaneous">
    <text evidence="8">During catalysis, the active site Cys acts as a nucleophile attacking the alpha-carbonyl group of tRNA-bound glutamate with the formation of a thioester intermediate between enzyme and glutamate, and the concomitant release of tRNA(Glu). The thioester intermediate is finally reduced by direct hydride transfer from NADPH, to form the product GSA.</text>
</comment>
<accession>A0A895Y9J4</accession>
<dbReference type="FunFam" id="3.30.460.30:FF:000001">
    <property type="entry name" value="Glutamyl-tRNA reductase"/>
    <property type="match status" value="1"/>
</dbReference>
<evidence type="ECO:0000256" key="12">
    <source>
        <dbReference type="PIRSR" id="PIRSR000445-4"/>
    </source>
</evidence>
<feature type="domain" description="Quinate/shikimate 5-dehydrogenase/glutamyl-tRNA reductase" evidence="15">
    <location>
        <begin position="178"/>
        <end position="307"/>
    </location>
</feature>
<dbReference type="GO" id="GO:0008883">
    <property type="term" value="F:glutamyl-tRNA reductase activity"/>
    <property type="evidence" value="ECO:0007669"/>
    <property type="project" value="UniProtKB-UniRule"/>
</dbReference>
<dbReference type="PANTHER" id="PTHR43013">
    <property type="entry name" value="GLUTAMYL-TRNA REDUCTASE"/>
    <property type="match status" value="1"/>
</dbReference>
<sequence length="442" mass="45539">MNLLVVGASYRTADVSLLERLAVAAQELPGLLTGLLRRDHVTEVAVLSTCNRVEVYAGVSTFHGGVADISATLAQRAGVDPALLAHHLYVHWDADAVTHTLRVAAGLDSMVAGETQILGQVREAYAAATDADTAGRLLHDLLQQALRVGKRAHAETGIDAAGRSVVSAALDLAATAAGATSLADRGALVVGTGSMGALALATLSRAGATPRYVASRTEQRAARLANAYAARPAVLSQLAAHMSEIDLVVSATASPHPVLTTEAIAAAVASRPAYRGPLVICDLAVPRDVEPAVGQLPGVELIDLPRLAAGEPSLATAEVAAAEELVAAEAATVSAGLRDVAVVPTVAALRARADEVVASELSRLAGRLPELSDDQQAEVAHAVHRLVQRLLHQPTVRVRQLAAGPDGHSYAAVLAELFDLQVPQPRRVDEVPDLTEPGGGAA</sequence>
<keyword evidence="18" id="KW-1185">Reference proteome</keyword>
<comment type="function">
    <text evidence="8">Catalyzes the NADPH-dependent reduction of glutamyl-tRNA(Glu) to glutamate 1-semialdehyde (GSA).</text>
</comment>
<evidence type="ECO:0000256" key="5">
    <source>
        <dbReference type="ARBA" id="ARBA00023002"/>
    </source>
</evidence>
<evidence type="ECO:0000256" key="11">
    <source>
        <dbReference type="PIRSR" id="PIRSR000445-3"/>
    </source>
</evidence>
<comment type="similarity">
    <text evidence="2 8 13">Belongs to the glutamyl-tRNA reductase family.</text>
</comment>
<dbReference type="EMBL" id="CP070499">
    <property type="protein sequence ID" value="QSB14434.1"/>
    <property type="molecule type" value="Genomic_DNA"/>
</dbReference>
<evidence type="ECO:0000256" key="9">
    <source>
        <dbReference type="PIRSR" id="PIRSR000445-1"/>
    </source>
</evidence>
<dbReference type="InterPro" id="IPR006151">
    <property type="entry name" value="Shikm_DH/Glu-tRNA_Rdtase"/>
</dbReference>
<feature type="active site" description="Nucleophile" evidence="8 9">
    <location>
        <position position="50"/>
    </location>
</feature>
<feature type="domain" description="Tetrapyrrole biosynthesis glutamyl-tRNA reductase dimerisation" evidence="14">
    <location>
        <begin position="321"/>
        <end position="420"/>
    </location>
</feature>
<dbReference type="Gene3D" id="3.40.50.720">
    <property type="entry name" value="NAD(P)-binding Rossmann-like Domain"/>
    <property type="match status" value="1"/>
</dbReference>
<dbReference type="RefSeq" id="WP_239676566.1">
    <property type="nucleotide sequence ID" value="NZ_CP070499.1"/>
</dbReference>
<feature type="binding site" evidence="8 11">
    <location>
        <begin position="191"/>
        <end position="196"/>
    </location>
    <ligand>
        <name>NADP(+)</name>
        <dbReference type="ChEBI" id="CHEBI:58349"/>
    </ligand>
</feature>
<feature type="binding site" evidence="8 10">
    <location>
        <position position="109"/>
    </location>
    <ligand>
        <name>substrate</name>
    </ligand>
</feature>
<evidence type="ECO:0000256" key="6">
    <source>
        <dbReference type="ARBA" id="ARBA00023244"/>
    </source>
</evidence>
<keyword evidence="6 8" id="KW-0627">Porphyrin biosynthesis</keyword>
<dbReference type="Gene3D" id="3.30.460.30">
    <property type="entry name" value="Glutamyl-tRNA reductase, N-terminal domain"/>
    <property type="match status" value="1"/>
</dbReference>
<dbReference type="KEGG" id="nhy:JQS43_23575"/>
<evidence type="ECO:0000256" key="8">
    <source>
        <dbReference type="HAMAP-Rule" id="MF_00087"/>
    </source>
</evidence>
<dbReference type="EC" id="1.2.1.70" evidence="3 8"/>
<feature type="site" description="Important for activity" evidence="8 12">
    <location>
        <position position="99"/>
    </location>
</feature>
<dbReference type="UniPathway" id="UPA00251">
    <property type="reaction ID" value="UER00316"/>
</dbReference>
<feature type="binding site" evidence="8 10">
    <location>
        <begin position="114"/>
        <end position="116"/>
    </location>
    <ligand>
        <name>substrate</name>
    </ligand>
</feature>
<keyword evidence="4 8" id="KW-0521">NADP</keyword>
<dbReference type="InterPro" id="IPR000343">
    <property type="entry name" value="4pyrrol_synth_GluRdtase"/>
</dbReference>
<dbReference type="SUPFAM" id="SSF51735">
    <property type="entry name" value="NAD(P)-binding Rossmann-fold domains"/>
    <property type="match status" value="1"/>
</dbReference>
<evidence type="ECO:0000256" key="1">
    <source>
        <dbReference type="ARBA" id="ARBA00005059"/>
    </source>
</evidence>
<evidence type="ECO:0000256" key="7">
    <source>
        <dbReference type="ARBA" id="ARBA00047464"/>
    </source>
</evidence>
<comment type="catalytic activity">
    <reaction evidence="7 8 13">
        <text>(S)-4-amino-5-oxopentanoate + tRNA(Glu) + NADP(+) = L-glutamyl-tRNA(Glu) + NADPH + H(+)</text>
        <dbReference type="Rhea" id="RHEA:12344"/>
        <dbReference type="Rhea" id="RHEA-COMP:9663"/>
        <dbReference type="Rhea" id="RHEA-COMP:9680"/>
        <dbReference type="ChEBI" id="CHEBI:15378"/>
        <dbReference type="ChEBI" id="CHEBI:57501"/>
        <dbReference type="ChEBI" id="CHEBI:57783"/>
        <dbReference type="ChEBI" id="CHEBI:58349"/>
        <dbReference type="ChEBI" id="CHEBI:78442"/>
        <dbReference type="ChEBI" id="CHEBI:78520"/>
        <dbReference type="EC" id="1.2.1.70"/>
    </reaction>
</comment>
<dbReference type="Pfam" id="PF00745">
    <property type="entry name" value="GlutR_dimer"/>
    <property type="match status" value="1"/>
</dbReference>
<evidence type="ECO:0000256" key="3">
    <source>
        <dbReference type="ARBA" id="ARBA00012970"/>
    </source>
</evidence>
<dbReference type="SUPFAM" id="SSF69742">
    <property type="entry name" value="Glutamyl tRNA-reductase catalytic, N-terminal domain"/>
    <property type="match status" value="1"/>
</dbReference>
<dbReference type="InterPro" id="IPR036453">
    <property type="entry name" value="GluRdtase_dimer_dom_sf"/>
</dbReference>
<evidence type="ECO:0000256" key="4">
    <source>
        <dbReference type="ARBA" id="ARBA00022857"/>
    </source>
</evidence>
<dbReference type="Pfam" id="PF05201">
    <property type="entry name" value="GlutR_N"/>
    <property type="match status" value="1"/>
</dbReference>
<dbReference type="NCBIfam" id="NF000744">
    <property type="entry name" value="PRK00045.1-3"/>
    <property type="match status" value="1"/>
</dbReference>
<protein>
    <recommendedName>
        <fullName evidence="3 8">Glutamyl-tRNA reductase</fullName>
        <shortName evidence="8">GluTR</shortName>
        <ecNumber evidence="3 8">1.2.1.70</ecNumber>
    </recommendedName>
</protein>
<dbReference type="InterPro" id="IPR015895">
    <property type="entry name" value="4pyrrol_synth_GluRdtase_N"/>
</dbReference>
<evidence type="ECO:0000259" key="15">
    <source>
        <dbReference type="Pfam" id="PF01488"/>
    </source>
</evidence>
<name>A0A895Y9J4_9ACTN</name>
<dbReference type="GO" id="GO:0019353">
    <property type="term" value="P:protoporphyrinogen IX biosynthetic process from glutamate"/>
    <property type="evidence" value="ECO:0007669"/>
    <property type="project" value="TreeGrafter"/>
</dbReference>
<dbReference type="PANTHER" id="PTHR43013:SF1">
    <property type="entry name" value="GLUTAMYL-TRNA REDUCTASE"/>
    <property type="match status" value="1"/>
</dbReference>
<evidence type="ECO:0000259" key="16">
    <source>
        <dbReference type="Pfam" id="PF05201"/>
    </source>
</evidence>
<dbReference type="NCBIfam" id="TIGR01035">
    <property type="entry name" value="hemA"/>
    <property type="match status" value="1"/>
</dbReference>
<feature type="domain" description="Glutamyl-tRNA reductase N-terminal" evidence="16">
    <location>
        <begin position="6"/>
        <end position="156"/>
    </location>
</feature>
<dbReference type="InterPro" id="IPR036291">
    <property type="entry name" value="NAD(P)-bd_dom_sf"/>
</dbReference>